<reference evidence="2 3" key="1">
    <citation type="submission" date="2023-05" db="EMBL/GenBank/DDBJ databases">
        <title>Streptantibioticus silvisoli sp. nov., acidotolerant actinomycetes 1 from pine litter.</title>
        <authorList>
            <person name="Swiecimska M."/>
            <person name="Golinska P."/>
            <person name="Sangal V."/>
            <person name="Wachnowicz B."/>
            <person name="Goodfellow M."/>
        </authorList>
    </citation>
    <scope>NUCLEOTIDE SEQUENCE</scope>
    <source>
        <strain evidence="2">SL13</strain>
        <strain evidence="1 3">SL54</strain>
    </source>
</reference>
<evidence type="ECO:0000313" key="3">
    <source>
        <dbReference type="Proteomes" id="UP001156398"/>
    </source>
</evidence>
<dbReference type="RefSeq" id="WP_271324727.1">
    <property type="nucleotide sequence ID" value="NZ_JAAGKO020000007.1"/>
</dbReference>
<accession>A0AA90H0L2</accession>
<dbReference type="InterPro" id="IPR015942">
    <property type="entry name" value="Asp/Glu/hydantoin_racemase"/>
</dbReference>
<proteinExistence type="predicted"/>
<evidence type="ECO:0000313" key="2">
    <source>
        <dbReference type="EMBL" id="MDI5969181.1"/>
    </source>
</evidence>
<comment type="caution">
    <text evidence="2">The sequence shown here is derived from an EMBL/GenBank/DDBJ whole genome shotgun (WGS) entry which is preliminary data.</text>
</comment>
<name>A0AA90H0L2_9ACTN</name>
<keyword evidence="3" id="KW-1185">Reference proteome</keyword>
<dbReference type="EMBL" id="JABXJJ020000008">
    <property type="protein sequence ID" value="MDI5969181.1"/>
    <property type="molecule type" value="Genomic_DNA"/>
</dbReference>
<dbReference type="Pfam" id="PF01177">
    <property type="entry name" value="Asp_Glu_race"/>
    <property type="match status" value="1"/>
</dbReference>
<dbReference type="EMBL" id="JAAGKO020000007">
    <property type="protein sequence ID" value="MDI5962549.1"/>
    <property type="molecule type" value="Genomic_DNA"/>
</dbReference>
<dbReference type="GO" id="GO:0047661">
    <property type="term" value="F:amino-acid racemase activity"/>
    <property type="evidence" value="ECO:0007669"/>
    <property type="project" value="InterPro"/>
</dbReference>
<gene>
    <name evidence="1" type="ORF">POF43_007455</name>
    <name evidence="2" type="ORF">POF50_007455</name>
</gene>
<dbReference type="Proteomes" id="UP001156398">
    <property type="component" value="Unassembled WGS sequence"/>
</dbReference>
<dbReference type="AlphaFoldDB" id="A0AA90H0L2"/>
<sequence length="222" mass="22842">MTWSAESSRVCVLHTVASLPAVFGPLIAREAPRTAAYHVVDESLLGDTVVHGLLPQTVRRLAAYATLAQDAGARAVLVTCPSMGRAVELARPLAGIPLLRIDEPMAREAVAGGHHVGVLGTLHAALDPTADLIRQVAAETGAAVDVTTSVCPGAHEAWVAGDHAGHDRLIAQEAVRMTHEVDVLVLAQAPMAEAVATVPTGGITVPVLTSPLSGVRQLAALG</sequence>
<protein>
    <submittedName>
        <fullName evidence="2">Aspartate/glutamate racemase family protein</fullName>
    </submittedName>
</protein>
<organism evidence="2">
    <name type="scientific">Streptantibioticus silvisoli</name>
    <dbReference type="NCBI Taxonomy" id="2705255"/>
    <lineage>
        <taxon>Bacteria</taxon>
        <taxon>Bacillati</taxon>
        <taxon>Actinomycetota</taxon>
        <taxon>Actinomycetes</taxon>
        <taxon>Kitasatosporales</taxon>
        <taxon>Streptomycetaceae</taxon>
        <taxon>Streptantibioticus</taxon>
    </lineage>
</organism>
<evidence type="ECO:0000313" key="1">
    <source>
        <dbReference type="EMBL" id="MDI5962549.1"/>
    </source>
</evidence>